<dbReference type="SUPFAM" id="SSF103473">
    <property type="entry name" value="MFS general substrate transporter"/>
    <property type="match status" value="1"/>
</dbReference>
<keyword evidence="2" id="KW-0813">Transport</keyword>
<sequence length="534" mass="58818">MENEEMYQGKHHAPENLTEPELFGHPKGLFYLFFAELWERFSFYGMRALLMLYMVNEIFQALANRDAVSAVIYSAYGSLVYASPVIGGKISDSYLGFRKSIMLGGLLMSVGHFVLAIENNVAFFLALALIVVGNGFFKPNISTFVGSLYRATDPRKDSGFTIFYMGINIGAAASPILCGLLATYYGWHYGFGLAGVGMLLGLFFFWNGMRKGVFMDKGLPPNPEKLKEKVMGIPLGTLIPILAVLAVPFIAFLISSYNYIGGGNTFLGEVTIVNVLFYGISLAILVYLGYEIYRASAAERGKLFVAILLTIFMTLFWGFHELSGSVITLFADRNVILPNISFGWLPFVEGNWSIGAAETNAINPIFIILLSIPVSKMWTGLDKAKLNPRTPYKFSFGLGLMAVGFYILGFSRVFADAQGYVPFIYLILMYLLISSGELFMSPVGLSKITSLSPARLVAFMMGVWFLSSAYAFQIVGFIAKQLSVENTEGRATAGLATLDVYADGFVLIAQYAMAGAVIVLILSPFMNKWMKEVH</sequence>
<dbReference type="AlphaFoldDB" id="A0AAP2CJI1"/>
<dbReference type="GO" id="GO:1904680">
    <property type="term" value="F:peptide transmembrane transporter activity"/>
    <property type="evidence" value="ECO:0007669"/>
    <property type="project" value="InterPro"/>
</dbReference>
<keyword evidence="5" id="KW-0653">Protein transport</keyword>
<keyword evidence="4 8" id="KW-0812">Transmembrane</keyword>
<feature type="transmembrane region" description="Helical" evidence="8">
    <location>
        <begin position="67"/>
        <end position="88"/>
    </location>
</feature>
<feature type="transmembrane region" description="Helical" evidence="8">
    <location>
        <begin position="191"/>
        <end position="209"/>
    </location>
</feature>
<dbReference type="GO" id="GO:0005886">
    <property type="term" value="C:plasma membrane"/>
    <property type="evidence" value="ECO:0007669"/>
    <property type="project" value="UniProtKB-SubCell"/>
</dbReference>
<evidence type="ECO:0000256" key="7">
    <source>
        <dbReference type="ARBA" id="ARBA00023136"/>
    </source>
</evidence>
<dbReference type="Gene3D" id="1.20.1250.20">
    <property type="entry name" value="MFS general substrate transporter like domains"/>
    <property type="match status" value="1"/>
</dbReference>
<dbReference type="EMBL" id="JAHCMY010000008">
    <property type="protein sequence ID" value="MBS9525070.1"/>
    <property type="molecule type" value="Genomic_DNA"/>
</dbReference>
<keyword evidence="7 8" id="KW-0472">Membrane</keyword>
<dbReference type="NCBIfam" id="TIGR00924">
    <property type="entry name" value="yjdL_sub1_fam"/>
    <property type="match status" value="1"/>
</dbReference>
<dbReference type="InterPro" id="IPR050171">
    <property type="entry name" value="MFS_Transporters"/>
</dbReference>
<dbReference type="RefSeq" id="WP_213945933.1">
    <property type="nucleotide sequence ID" value="NZ_JAHCMY010000008.1"/>
</dbReference>
<reference evidence="9 10" key="1">
    <citation type="submission" date="2021-05" db="EMBL/GenBank/DDBJ databases">
        <authorList>
            <person name="Zhang Z.D."/>
            <person name="Osman G."/>
        </authorList>
    </citation>
    <scope>NUCLEOTIDE SEQUENCE [LARGE SCALE GENOMIC DNA]</scope>
    <source>
        <strain evidence="9 10">KCTC 32217</strain>
    </source>
</reference>
<gene>
    <name evidence="9" type="ORF">KI659_13705</name>
</gene>
<evidence type="ECO:0000256" key="2">
    <source>
        <dbReference type="ARBA" id="ARBA00022448"/>
    </source>
</evidence>
<protein>
    <submittedName>
        <fullName evidence="9">Oligopeptide:H+ symporter</fullName>
    </submittedName>
</protein>
<feature type="transmembrane region" description="Helical" evidence="8">
    <location>
        <begin position="391"/>
        <end position="411"/>
    </location>
</feature>
<proteinExistence type="predicted"/>
<evidence type="ECO:0000256" key="1">
    <source>
        <dbReference type="ARBA" id="ARBA00004651"/>
    </source>
</evidence>
<evidence type="ECO:0000313" key="9">
    <source>
        <dbReference type="EMBL" id="MBS9525070.1"/>
    </source>
</evidence>
<comment type="subcellular location">
    <subcellularLocation>
        <location evidence="1">Cell membrane</location>
        <topology evidence="1">Multi-pass membrane protein</topology>
    </subcellularLocation>
</comment>
<evidence type="ECO:0000256" key="8">
    <source>
        <dbReference type="SAM" id="Phobius"/>
    </source>
</evidence>
<dbReference type="InterPro" id="IPR036259">
    <property type="entry name" value="MFS_trans_sf"/>
</dbReference>
<keyword evidence="6 8" id="KW-1133">Transmembrane helix</keyword>
<dbReference type="Proteomes" id="UP001319104">
    <property type="component" value="Unassembled WGS sequence"/>
</dbReference>
<keyword evidence="3" id="KW-1003">Cell membrane</keyword>
<name>A0AAP2CJI1_9BACT</name>
<evidence type="ECO:0000256" key="3">
    <source>
        <dbReference type="ARBA" id="ARBA00022475"/>
    </source>
</evidence>
<dbReference type="PANTHER" id="PTHR23517">
    <property type="entry name" value="RESISTANCE PROTEIN MDTM, PUTATIVE-RELATED-RELATED"/>
    <property type="match status" value="1"/>
</dbReference>
<dbReference type="InterPro" id="IPR005279">
    <property type="entry name" value="Dipep/tripep_permease"/>
</dbReference>
<feature type="transmembrane region" description="Helical" evidence="8">
    <location>
        <begin position="361"/>
        <end position="379"/>
    </location>
</feature>
<feature type="transmembrane region" description="Helical" evidence="8">
    <location>
        <begin position="162"/>
        <end position="185"/>
    </location>
</feature>
<feature type="transmembrane region" description="Helical" evidence="8">
    <location>
        <begin position="230"/>
        <end position="254"/>
    </location>
</feature>
<accession>A0AAP2CJI1</accession>
<keyword evidence="5" id="KW-0571">Peptide transport</keyword>
<dbReference type="InterPro" id="IPR000109">
    <property type="entry name" value="POT_fam"/>
</dbReference>
<dbReference type="CDD" id="cd17346">
    <property type="entry name" value="MFS_DtpA_like"/>
    <property type="match status" value="1"/>
</dbReference>
<evidence type="ECO:0000256" key="6">
    <source>
        <dbReference type="ARBA" id="ARBA00022989"/>
    </source>
</evidence>
<dbReference type="PANTHER" id="PTHR23517:SF15">
    <property type="entry name" value="PROTON-DEPENDENT OLIGOPEPTIDE FAMILY TRANSPORT PROTEIN"/>
    <property type="match status" value="1"/>
</dbReference>
<organism evidence="9 10">
    <name type="scientific">Litoribacter ruber</name>
    <dbReference type="NCBI Taxonomy" id="702568"/>
    <lineage>
        <taxon>Bacteria</taxon>
        <taxon>Pseudomonadati</taxon>
        <taxon>Bacteroidota</taxon>
        <taxon>Cytophagia</taxon>
        <taxon>Cytophagales</taxon>
        <taxon>Cyclobacteriaceae</taxon>
        <taxon>Litoribacter</taxon>
    </lineage>
</organism>
<evidence type="ECO:0000256" key="5">
    <source>
        <dbReference type="ARBA" id="ARBA00022856"/>
    </source>
</evidence>
<evidence type="ECO:0000313" key="10">
    <source>
        <dbReference type="Proteomes" id="UP001319104"/>
    </source>
</evidence>
<feature type="transmembrane region" description="Helical" evidence="8">
    <location>
        <begin position="500"/>
        <end position="522"/>
    </location>
</feature>
<dbReference type="Pfam" id="PF00854">
    <property type="entry name" value="PTR2"/>
    <property type="match status" value="1"/>
</dbReference>
<feature type="transmembrane region" description="Helical" evidence="8">
    <location>
        <begin position="266"/>
        <end position="290"/>
    </location>
</feature>
<feature type="transmembrane region" description="Helical" evidence="8">
    <location>
        <begin position="423"/>
        <end position="445"/>
    </location>
</feature>
<dbReference type="GO" id="GO:0015833">
    <property type="term" value="P:peptide transport"/>
    <property type="evidence" value="ECO:0007669"/>
    <property type="project" value="UniProtKB-KW"/>
</dbReference>
<feature type="transmembrane region" description="Helical" evidence="8">
    <location>
        <begin position="302"/>
        <end position="320"/>
    </location>
</feature>
<feature type="transmembrane region" description="Helical" evidence="8">
    <location>
        <begin position="457"/>
        <end position="480"/>
    </location>
</feature>
<comment type="caution">
    <text evidence="9">The sequence shown here is derived from an EMBL/GenBank/DDBJ whole genome shotgun (WGS) entry which is preliminary data.</text>
</comment>
<keyword evidence="10" id="KW-1185">Reference proteome</keyword>
<evidence type="ECO:0000256" key="4">
    <source>
        <dbReference type="ARBA" id="ARBA00022692"/>
    </source>
</evidence>